<dbReference type="Pfam" id="PF13604">
    <property type="entry name" value="AAA_30"/>
    <property type="match status" value="1"/>
</dbReference>
<name>A0AAV4IQW2_9GAST</name>
<evidence type="ECO:0008006" key="3">
    <source>
        <dbReference type="Google" id="ProtNLM"/>
    </source>
</evidence>
<gene>
    <name evidence="1" type="ORF">ElyMa_006689500</name>
</gene>
<accession>A0AAV4IQW2</accession>
<reference evidence="1 2" key="1">
    <citation type="journal article" date="2021" name="Elife">
        <title>Chloroplast acquisition without the gene transfer in kleptoplastic sea slugs, Plakobranchus ocellatus.</title>
        <authorList>
            <person name="Maeda T."/>
            <person name="Takahashi S."/>
            <person name="Yoshida T."/>
            <person name="Shimamura S."/>
            <person name="Takaki Y."/>
            <person name="Nagai Y."/>
            <person name="Toyoda A."/>
            <person name="Suzuki Y."/>
            <person name="Arimoto A."/>
            <person name="Ishii H."/>
            <person name="Satoh N."/>
            <person name="Nishiyama T."/>
            <person name="Hasebe M."/>
            <person name="Maruyama T."/>
            <person name="Minagawa J."/>
            <person name="Obokata J."/>
            <person name="Shigenobu S."/>
        </authorList>
    </citation>
    <scope>NUCLEOTIDE SEQUENCE [LARGE SCALE GENOMIC DNA]</scope>
</reference>
<dbReference type="EMBL" id="BMAT01013394">
    <property type="protein sequence ID" value="GFS12129.1"/>
    <property type="molecule type" value="Genomic_DNA"/>
</dbReference>
<dbReference type="InterPro" id="IPR027417">
    <property type="entry name" value="P-loop_NTPase"/>
</dbReference>
<dbReference type="Gene3D" id="3.40.50.300">
    <property type="entry name" value="P-loop containing nucleotide triphosphate hydrolases"/>
    <property type="match status" value="1"/>
</dbReference>
<proteinExistence type="predicted"/>
<sequence length="607" mass="68563">MCKLLLASIVARGEVVGQRAGNFGIYKDAASGGWAPTPLLVYLVESGLVKHLTVCEAIITFKKTTEVWLPEDRNQGCSIIGKFTQGNSAGGKRLTRRLVTDQGELDFLVRDTRRSGTLVGAPMRCPLGHILTYYDGSQPQYAHLRASMLAYAHINLLSMLSRFRPEEAVRVATDSIYLQKTALHKLKGVEAYGAPTKCDRGEDMCISCLLEDECLPPVAPAQWRDKGERVYMPQEHAAYIAKPEYQSQKKDLPDSTAPNYADRLTRYPLSYLNGGGGSGKTTRAIELYRARGPLVFTPTHRLAKEMRARGVKAQTYHSFFRWSGQTEWTPERMGQKYIPRVIIWDEVCTVPRPILETFLDWLLHRGVQVICCGDQGQPPPIAGEMPHGWLQQQADYYEEVEVDHRAKDSDLKALKKAIRLRSDKVQCKAMRKALPSCLGWDTFVEAWKPGDLILTSRQKVRDQVQRLLFQKHKAAFPDTSVPLLYHPQDSRKQNILVTIPGTEHQEELVLNDIVDVTIEAAEAAIQTSDWRLGYSITVHSSQGLTIHSPQKVWIIEDYLQWSNLAYLAVSRVEYVNQLERVVCPPEEGSEVRPLSEQQLTQHMRKAI</sequence>
<evidence type="ECO:0000313" key="2">
    <source>
        <dbReference type="Proteomes" id="UP000762676"/>
    </source>
</evidence>
<dbReference type="AlphaFoldDB" id="A0AAV4IQW2"/>
<comment type="caution">
    <text evidence="1">The sequence shown here is derived from an EMBL/GenBank/DDBJ whole genome shotgun (WGS) entry which is preliminary data.</text>
</comment>
<protein>
    <recommendedName>
        <fullName evidence="3">UvrD-like helicase C-terminal domain-containing protein</fullName>
    </recommendedName>
</protein>
<keyword evidence="2" id="KW-1185">Reference proteome</keyword>
<organism evidence="1 2">
    <name type="scientific">Elysia marginata</name>
    <dbReference type="NCBI Taxonomy" id="1093978"/>
    <lineage>
        <taxon>Eukaryota</taxon>
        <taxon>Metazoa</taxon>
        <taxon>Spiralia</taxon>
        <taxon>Lophotrochozoa</taxon>
        <taxon>Mollusca</taxon>
        <taxon>Gastropoda</taxon>
        <taxon>Heterobranchia</taxon>
        <taxon>Euthyneura</taxon>
        <taxon>Panpulmonata</taxon>
        <taxon>Sacoglossa</taxon>
        <taxon>Placobranchoidea</taxon>
        <taxon>Plakobranchidae</taxon>
        <taxon>Elysia</taxon>
    </lineage>
</organism>
<dbReference type="SUPFAM" id="SSF52540">
    <property type="entry name" value="P-loop containing nucleoside triphosphate hydrolases"/>
    <property type="match status" value="1"/>
</dbReference>
<dbReference type="Proteomes" id="UP000762676">
    <property type="component" value="Unassembled WGS sequence"/>
</dbReference>
<evidence type="ECO:0000313" key="1">
    <source>
        <dbReference type="EMBL" id="GFS12129.1"/>
    </source>
</evidence>